<organism evidence="8 9">
    <name type="scientific">Paraburkholderia ultramafica</name>
    <dbReference type="NCBI Taxonomy" id="1544867"/>
    <lineage>
        <taxon>Bacteria</taxon>
        <taxon>Pseudomonadati</taxon>
        <taxon>Pseudomonadota</taxon>
        <taxon>Betaproteobacteria</taxon>
        <taxon>Burkholderiales</taxon>
        <taxon>Burkholderiaceae</taxon>
        <taxon>Paraburkholderia</taxon>
    </lineage>
</organism>
<evidence type="ECO:0000256" key="2">
    <source>
        <dbReference type="ARBA" id="ARBA00022908"/>
    </source>
</evidence>
<dbReference type="GO" id="GO:0003677">
    <property type="term" value="F:DNA binding"/>
    <property type="evidence" value="ECO:0007669"/>
    <property type="project" value="UniProtKB-UniRule"/>
</dbReference>
<evidence type="ECO:0000256" key="3">
    <source>
        <dbReference type="ARBA" id="ARBA00023125"/>
    </source>
</evidence>
<dbReference type="Gene3D" id="1.10.443.10">
    <property type="entry name" value="Intergrase catalytic core"/>
    <property type="match status" value="1"/>
</dbReference>
<keyword evidence="2" id="KW-0229">DNA integration</keyword>
<dbReference type="GO" id="GO:0006310">
    <property type="term" value="P:DNA recombination"/>
    <property type="evidence" value="ECO:0007669"/>
    <property type="project" value="UniProtKB-KW"/>
</dbReference>
<dbReference type="InterPro" id="IPR044068">
    <property type="entry name" value="CB"/>
</dbReference>
<dbReference type="InterPro" id="IPR002104">
    <property type="entry name" value="Integrase_catalytic"/>
</dbReference>
<keyword evidence="3 5" id="KW-0238">DNA-binding</keyword>
<evidence type="ECO:0000256" key="1">
    <source>
        <dbReference type="ARBA" id="ARBA00008857"/>
    </source>
</evidence>
<keyword evidence="9" id="KW-1185">Reference proteome</keyword>
<dbReference type="Proteomes" id="UP000494365">
    <property type="component" value="Unassembled WGS sequence"/>
</dbReference>
<evidence type="ECO:0000256" key="5">
    <source>
        <dbReference type="PROSITE-ProRule" id="PRU01248"/>
    </source>
</evidence>
<name>A0A6S7BJF3_9BURK</name>
<dbReference type="Pfam" id="PF00589">
    <property type="entry name" value="Phage_integrase"/>
    <property type="match status" value="1"/>
</dbReference>
<evidence type="ECO:0000256" key="4">
    <source>
        <dbReference type="ARBA" id="ARBA00023172"/>
    </source>
</evidence>
<protein>
    <submittedName>
        <fullName evidence="8">Tyrosine recombinase XerC</fullName>
    </submittedName>
</protein>
<evidence type="ECO:0000259" key="6">
    <source>
        <dbReference type="PROSITE" id="PS51898"/>
    </source>
</evidence>
<evidence type="ECO:0000259" key="7">
    <source>
        <dbReference type="PROSITE" id="PS51900"/>
    </source>
</evidence>
<dbReference type="PROSITE" id="PS51900">
    <property type="entry name" value="CB"/>
    <property type="match status" value="1"/>
</dbReference>
<dbReference type="InterPro" id="IPR050090">
    <property type="entry name" value="Tyrosine_recombinase_XerCD"/>
</dbReference>
<comment type="similarity">
    <text evidence="1">Belongs to the 'phage' integrase family.</text>
</comment>
<accession>A0A6S7BJF3</accession>
<dbReference type="Gene3D" id="1.10.150.130">
    <property type="match status" value="1"/>
</dbReference>
<dbReference type="EMBL" id="CADIKK010000033">
    <property type="protein sequence ID" value="CAB3802521.1"/>
    <property type="molecule type" value="Genomic_DNA"/>
</dbReference>
<dbReference type="InterPro" id="IPR010998">
    <property type="entry name" value="Integrase_recombinase_N"/>
</dbReference>
<dbReference type="AlphaFoldDB" id="A0A6S7BJF3"/>
<dbReference type="InterPro" id="IPR004107">
    <property type="entry name" value="Integrase_SAM-like_N"/>
</dbReference>
<dbReference type="GO" id="GO:0015074">
    <property type="term" value="P:DNA integration"/>
    <property type="evidence" value="ECO:0007669"/>
    <property type="project" value="UniProtKB-KW"/>
</dbReference>
<proteinExistence type="inferred from homology"/>
<reference evidence="8 9" key="1">
    <citation type="submission" date="2020-04" db="EMBL/GenBank/DDBJ databases">
        <authorList>
            <person name="De Canck E."/>
        </authorList>
    </citation>
    <scope>NUCLEOTIDE SEQUENCE [LARGE SCALE GENOMIC DNA]</scope>
    <source>
        <strain evidence="8 9">LMG 28614</strain>
    </source>
</reference>
<feature type="domain" description="Core-binding (CB)" evidence="7">
    <location>
        <begin position="51"/>
        <end position="135"/>
    </location>
</feature>
<keyword evidence="4" id="KW-0233">DNA recombination</keyword>
<dbReference type="PANTHER" id="PTHR30349:SF41">
    <property type="entry name" value="INTEGRASE_RECOMBINASE PROTEIN MJ0367-RELATED"/>
    <property type="match status" value="1"/>
</dbReference>
<evidence type="ECO:0000313" key="8">
    <source>
        <dbReference type="EMBL" id="CAB3802521.1"/>
    </source>
</evidence>
<dbReference type="PANTHER" id="PTHR30349">
    <property type="entry name" value="PHAGE INTEGRASE-RELATED"/>
    <property type="match status" value="1"/>
</dbReference>
<gene>
    <name evidence="8" type="primary">xerC_8</name>
    <name evidence="8" type="ORF">LMG28614_05630</name>
</gene>
<dbReference type="InterPro" id="IPR013762">
    <property type="entry name" value="Integrase-like_cat_sf"/>
</dbReference>
<sequence length="352" mass="39350">MTALITFDSHPALWYLSVIKDVIKDKEPPTMPTELTTIVQNPEFSPPAVFAPDRASAKRFLEFFTANIRNPNTRRAYWRAVVDFASWWEMQRIGELRDIEPVHIAAYVETLALRLAAPSVKVHLAAIKMLFDWLVVGQVVASNPASVVRGPKHSVKQGSTPVLSAEDTRALLNSIDVSTVVGLRDRALIALMTYTFARVGAVIKMKVEDVYEKNRRLWVCLREKGGKLHEMPAHHSLEAYLHAYLEQSGLTSGFLFRSAPARTGQLTERPLAQADVHAMIGRRVVAAGIATPRMKKIGCHSFRATGITEYLRNGGKLEVAQQMANHESARTTGLYDRRNDQVSLDEVERIVI</sequence>
<dbReference type="InterPro" id="IPR011010">
    <property type="entry name" value="DNA_brk_join_enz"/>
</dbReference>
<dbReference type="SUPFAM" id="SSF56349">
    <property type="entry name" value="DNA breaking-rejoining enzymes"/>
    <property type="match status" value="1"/>
</dbReference>
<feature type="domain" description="Tyr recombinase" evidence="6">
    <location>
        <begin position="158"/>
        <end position="349"/>
    </location>
</feature>
<dbReference type="PROSITE" id="PS51898">
    <property type="entry name" value="TYR_RECOMBINASE"/>
    <property type="match status" value="1"/>
</dbReference>
<dbReference type="Pfam" id="PF13495">
    <property type="entry name" value="Phage_int_SAM_4"/>
    <property type="match status" value="1"/>
</dbReference>
<evidence type="ECO:0000313" key="9">
    <source>
        <dbReference type="Proteomes" id="UP000494365"/>
    </source>
</evidence>